<protein>
    <recommendedName>
        <fullName evidence="4">Outer membrane protein beta-barrel domain-containing protein</fullName>
    </recommendedName>
</protein>
<evidence type="ECO:0000313" key="3">
    <source>
        <dbReference type="Proteomes" id="UP001258994"/>
    </source>
</evidence>
<dbReference type="Proteomes" id="UP001258994">
    <property type="component" value="Chromosome"/>
</dbReference>
<keyword evidence="1" id="KW-0732">Signal</keyword>
<dbReference type="EMBL" id="CP134145">
    <property type="protein sequence ID" value="WNC71795.1"/>
    <property type="molecule type" value="Genomic_DNA"/>
</dbReference>
<sequence length="208" mass="23196">MKNFTKSALYLAMLSVPFISLSSTAETVDGHDFSYQYIEAASINSKADKLDDESLTGFGLQASFEMTNNVYLKVLYAKSDADISAQQNFNVDSKSYYLGVGYFESLNTDTDWYTELAVDKLKATFIGDEGNDFDDTIYSYSATIGLRHQLFTDAEIEGSLKHLYNQNGSEFSARVGAYYSVFDYVDVGVNYEFGAEIDTLAASIRVEF</sequence>
<organism evidence="2 3">
    <name type="scientific">Thalassotalea psychrophila</name>
    <dbReference type="NCBI Taxonomy" id="3065647"/>
    <lineage>
        <taxon>Bacteria</taxon>
        <taxon>Pseudomonadati</taxon>
        <taxon>Pseudomonadota</taxon>
        <taxon>Gammaproteobacteria</taxon>
        <taxon>Alteromonadales</taxon>
        <taxon>Colwelliaceae</taxon>
        <taxon>Thalassotalea</taxon>
    </lineage>
</organism>
<evidence type="ECO:0000313" key="2">
    <source>
        <dbReference type="EMBL" id="WNC71795.1"/>
    </source>
</evidence>
<proteinExistence type="predicted"/>
<accession>A0ABY9TVI3</accession>
<feature type="chain" id="PRO_5045702099" description="Outer membrane protein beta-barrel domain-containing protein" evidence="1">
    <location>
        <begin position="26"/>
        <end position="208"/>
    </location>
</feature>
<evidence type="ECO:0000256" key="1">
    <source>
        <dbReference type="SAM" id="SignalP"/>
    </source>
</evidence>
<dbReference type="RefSeq" id="WP_348390928.1">
    <property type="nucleotide sequence ID" value="NZ_CP134145.1"/>
</dbReference>
<evidence type="ECO:0008006" key="4">
    <source>
        <dbReference type="Google" id="ProtNLM"/>
    </source>
</evidence>
<name>A0ABY9TVI3_9GAMM</name>
<keyword evidence="3" id="KW-1185">Reference proteome</keyword>
<reference evidence="3" key="1">
    <citation type="submission" date="2023-09" db="EMBL/GenBank/DDBJ databases">
        <authorList>
            <person name="Li S."/>
            <person name="Li X."/>
            <person name="Zhang C."/>
            <person name="Zhao Z."/>
        </authorList>
    </citation>
    <scope>NUCLEOTIDE SEQUENCE [LARGE SCALE GENOMIC DNA]</scope>
    <source>
        <strain evidence="3">SQ149</strain>
    </source>
</reference>
<feature type="signal peptide" evidence="1">
    <location>
        <begin position="1"/>
        <end position="25"/>
    </location>
</feature>
<gene>
    <name evidence="2" type="ORF">RGQ13_16990</name>
</gene>